<name>A0A426X6N6_ENSVE</name>
<dbReference type="Proteomes" id="UP000287651">
    <property type="component" value="Unassembled WGS sequence"/>
</dbReference>
<accession>A0A426X6N6</accession>
<comment type="caution">
    <text evidence="1">The sequence shown here is derived from an EMBL/GenBank/DDBJ whole genome shotgun (WGS) entry which is preliminary data.</text>
</comment>
<sequence length="193" mass="22048">MKNPWNDIILLLPLQEFMSLTSVQGKLRASIFYVDSLHVTWILHQVPPKLLRLSICIELMVALMPTIPRVSHSLSSIFISTLSVPSYDVAIVAPPLDLARHRPMHYFIRDYAILAARSIYLALWRYCLEVRFLNMCSPLHMILPLEDQDLSLLDICPVGATFLFAFFPLEVLETTIPFGQLRLIEQLVPCSTL</sequence>
<reference evidence="1 2" key="1">
    <citation type="journal article" date="2014" name="Agronomy (Basel)">
        <title>A Draft Genome Sequence for Ensete ventricosum, the Drought-Tolerant Tree Against Hunger.</title>
        <authorList>
            <person name="Harrison J."/>
            <person name="Moore K.A."/>
            <person name="Paszkiewicz K."/>
            <person name="Jones T."/>
            <person name="Grant M."/>
            <person name="Ambacheew D."/>
            <person name="Muzemil S."/>
            <person name="Studholme D.J."/>
        </authorList>
    </citation>
    <scope>NUCLEOTIDE SEQUENCE [LARGE SCALE GENOMIC DNA]</scope>
</reference>
<evidence type="ECO:0000313" key="2">
    <source>
        <dbReference type="Proteomes" id="UP000287651"/>
    </source>
</evidence>
<organism evidence="1 2">
    <name type="scientific">Ensete ventricosum</name>
    <name type="common">Abyssinian banana</name>
    <name type="synonym">Musa ensete</name>
    <dbReference type="NCBI Taxonomy" id="4639"/>
    <lineage>
        <taxon>Eukaryota</taxon>
        <taxon>Viridiplantae</taxon>
        <taxon>Streptophyta</taxon>
        <taxon>Embryophyta</taxon>
        <taxon>Tracheophyta</taxon>
        <taxon>Spermatophyta</taxon>
        <taxon>Magnoliopsida</taxon>
        <taxon>Liliopsida</taxon>
        <taxon>Zingiberales</taxon>
        <taxon>Musaceae</taxon>
        <taxon>Ensete</taxon>
    </lineage>
</organism>
<gene>
    <name evidence="1" type="ORF">B296_00048177</name>
</gene>
<protein>
    <submittedName>
        <fullName evidence="1">Uncharacterized protein</fullName>
    </submittedName>
</protein>
<dbReference type="AlphaFoldDB" id="A0A426X6N6"/>
<proteinExistence type="predicted"/>
<dbReference type="EMBL" id="AMZH03025538">
    <property type="protein sequence ID" value="RRT35127.1"/>
    <property type="molecule type" value="Genomic_DNA"/>
</dbReference>
<evidence type="ECO:0000313" key="1">
    <source>
        <dbReference type="EMBL" id="RRT35127.1"/>
    </source>
</evidence>